<comment type="caution">
    <text evidence="2">The sequence shown here is derived from an EMBL/GenBank/DDBJ whole genome shotgun (WGS) entry which is preliminary data.</text>
</comment>
<accession>A0A9W6JJF0</accession>
<sequence length="358" mass="37031">MALSPILAGWLDASAAGLDAGAVAPSELLPRLAAADLFRIGAPASLGGAGGGTFDVVETIAAVSERSLAAGFVFWGHRAYVEYLLQSPNAALRDRLLPDLFAGRVAGATGLSNAMKFLAGLEELQVSARAEGGRLRLDGKLPWVTNLRAEGFHVAAAVSGPDGRPFVASVAHDRAGVIRSPDLDLMALRSTSTAALRFEDVNVGPDEVIAPDALDWCPKVRPAFLGFQIGMSIGLARRSLAEARSAAGAGRHALGTELDATAERLQAGTDALRKGLAEGAFVARPAELFRIRIALAEAANDAVGLELQASGGKCYLAGPGEGFARRWREAAFLPVITPSLVQLKAALAAQGEPTGRAA</sequence>
<reference evidence="2" key="2">
    <citation type="submission" date="2023-01" db="EMBL/GenBank/DDBJ databases">
        <authorList>
            <person name="Sun Q."/>
            <person name="Evtushenko L."/>
        </authorList>
    </citation>
    <scope>NUCLEOTIDE SEQUENCE</scope>
    <source>
        <strain evidence="2">VKM B-2555</strain>
    </source>
</reference>
<evidence type="ECO:0000313" key="2">
    <source>
        <dbReference type="EMBL" id="GLK77174.1"/>
    </source>
</evidence>
<protein>
    <recommendedName>
        <fullName evidence="1">Acyl-CoA dehydrogenase/oxidase N-terminal domain-containing protein</fullName>
    </recommendedName>
</protein>
<dbReference type="PANTHER" id="PTHR43884">
    <property type="entry name" value="ACYL-COA DEHYDROGENASE"/>
    <property type="match status" value="1"/>
</dbReference>
<keyword evidence="3" id="KW-1185">Reference proteome</keyword>
<dbReference type="SUPFAM" id="SSF56645">
    <property type="entry name" value="Acyl-CoA dehydrogenase NM domain-like"/>
    <property type="match status" value="1"/>
</dbReference>
<dbReference type="Proteomes" id="UP001143364">
    <property type="component" value="Unassembled WGS sequence"/>
</dbReference>
<gene>
    <name evidence="2" type="ORF">GCM10008171_24280</name>
</gene>
<name>A0A9W6JJF0_9HYPH</name>
<proteinExistence type="predicted"/>
<dbReference type="GO" id="GO:0003995">
    <property type="term" value="F:acyl-CoA dehydrogenase activity"/>
    <property type="evidence" value="ECO:0007669"/>
    <property type="project" value="TreeGrafter"/>
</dbReference>
<evidence type="ECO:0000313" key="3">
    <source>
        <dbReference type="Proteomes" id="UP001143364"/>
    </source>
</evidence>
<dbReference type="AlphaFoldDB" id="A0A9W6JJF0"/>
<dbReference type="Gene3D" id="1.10.540.10">
    <property type="entry name" value="Acyl-CoA dehydrogenase/oxidase, N-terminal domain"/>
    <property type="match status" value="1"/>
</dbReference>
<dbReference type="InterPro" id="IPR009100">
    <property type="entry name" value="AcylCoA_DH/oxidase_NM_dom_sf"/>
</dbReference>
<dbReference type="InterPro" id="IPR037069">
    <property type="entry name" value="AcylCoA_DH/ox_N_sf"/>
</dbReference>
<feature type="domain" description="Acyl-CoA dehydrogenase/oxidase N-terminal" evidence="1">
    <location>
        <begin position="17"/>
        <end position="103"/>
    </location>
</feature>
<evidence type="ECO:0000259" key="1">
    <source>
        <dbReference type="Pfam" id="PF02771"/>
    </source>
</evidence>
<dbReference type="RefSeq" id="WP_271205033.1">
    <property type="nucleotide sequence ID" value="NZ_BSFK01000013.1"/>
</dbReference>
<dbReference type="Gene3D" id="2.40.110.10">
    <property type="entry name" value="Butyryl-CoA Dehydrogenase, subunit A, domain 2"/>
    <property type="match status" value="1"/>
</dbReference>
<dbReference type="PANTHER" id="PTHR43884:SF12">
    <property type="entry name" value="ISOVALERYL-COA DEHYDROGENASE, MITOCHONDRIAL-RELATED"/>
    <property type="match status" value="1"/>
</dbReference>
<dbReference type="EMBL" id="BSFK01000013">
    <property type="protein sequence ID" value="GLK77174.1"/>
    <property type="molecule type" value="Genomic_DNA"/>
</dbReference>
<reference evidence="2" key="1">
    <citation type="journal article" date="2014" name="Int. J. Syst. Evol. Microbiol.">
        <title>Complete genome sequence of Corynebacterium casei LMG S-19264T (=DSM 44701T), isolated from a smear-ripened cheese.</title>
        <authorList>
            <consortium name="US DOE Joint Genome Institute (JGI-PGF)"/>
            <person name="Walter F."/>
            <person name="Albersmeier A."/>
            <person name="Kalinowski J."/>
            <person name="Ruckert C."/>
        </authorList>
    </citation>
    <scope>NUCLEOTIDE SEQUENCE</scope>
    <source>
        <strain evidence="2">VKM B-2555</strain>
    </source>
</reference>
<dbReference type="InterPro" id="IPR013786">
    <property type="entry name" value="AcylCoA_DH/ox_N"/>
</dbReference>
<dbReference type="Pfam" id="PF02771">
    <property type="entry name" value="Acyl-CoA_dh_N"/>
    <property type="match status" value="1"/>
</dbReference>
<dbReference type="GO" id="GO:0050660">
    <property type="term" value="F:flavin adenine dinucleotide binding"/>
    <property type="evidence" value="ECO:0007669"/>
    <property type="project" value="InterPro"/>
</dbReference>
<dbReference type="InterPro" id="IPR046373">
    <property type="entry name" value="Acyl-CoA_Oxase/DH_mid-dom_sf"/>
</dbReference>
<organism evidence="2 3">
    <name type="scientific">Methylopila jiangsuensis</name>
    <dbReference type="NCBI Taxonomy" id="586230"/>
    <lineage>
        <taxon>Bacteria</taxon>
        <taxon>Pseudomonadati</taxon>
        <taxon>Pseudomonadota</taxon>
        <taxon>Alphaproteobacteria</taxon>
        <taxon>Hyphomicrobiales</taxon>
        <taxon>Methylopilaceae</taxon>
        <taxon>Methylopila</taxon>
    </lineage>
</organism>